<feature type="domain" description="Aminoacyl-transfer RNA synthetases class-II family profile" evidence="12">
    <location>
        <begin position="40"/>
        <end position="288"/>
    </location>
</feature>
<dbReference type="Proteomes" id="UP000886819">
    <property type="component" value="Unassembled WGS sequence"/>
</dbReference>
<protein>
    <recommendedName>
        <fullName evidence="11">Proline--tRNA ligase</fullName>
        <ecNumber evidence="11">6.1.1.15</ecNumber>
    </recommendedName>
    <alternativeName>
        <fullName evidence="11">Prolyl-tRNA synthetase</fullName>
        <shortName evidence="11">ProRS</shortName>
    </alternativeName>
</protein>
<dbReference type="InterPro" id="IPR017449">
    <property type="entry name" value="Pro-tRNA_synth_II"/>
</dbReference>
<dbReference type="Pfam" id="PF09180">
    <property type="entry name" value="ProRS-C_1"/>
    <property type="match status" value="1"/>
</dbReference>
<dbReference type="InterPro" id="IPR033721">
    <property type="entry name" value="ProRS_core_arch_euk"/>
</dbReference>
<dbReference type="PANTHER" id="PTHR43382">
    <property type="entry name" value="PROLYL-TRNA SYNTHETASE"/>
    <property type="match status" value="1"/>
</dbReference>
<dbReference type="InterPro" id="IPR002314">
    <property type="entry name" value="aa-tRNA-synt_IIb"/>
</dbReference>
<keyword evidence="3 11" id="KW-0963">Cytoplasm</keyword>
<dbReference type="GO" id="GO:0005524">
    <property type="term" value="F:ATP binding"/>
    <property type="evidence" value="ECO:0007669"/>
    <property type="project" value="UniProtKB-UniRule"/>
</dbReference>
<evidence type="ECO:0000256" key="9">
    <source>
        <dbReference type="ARBA" id="ARBA00047671"/>
    </source>
</evidence>
<dbReference type="CDD" id="cd00862">
    <property type="entry name" value="ProRS_anticodon_zinc"/>
    <property type="match status" value="1"/>
</dbReference>
<dbReference type="GO" id="GO:0004827">
    <property type="term" value="F:proline-tRNA ligase activity"/>
    <property type="evidence" value="ECO:0007669"/>
    <property type="project" value="UniProtKB-UniRule"/>
</dbReference>
<keyword evidence="6 11" id="KW-0067">ATP-binding</keyword>
<accession>A0A9D1CKR5</accession>
<dbReference type="PANTHER" id="PTHR43382:SF2">
    <property type="entry name" value="BIFUNCTIONAL GLUTAMATE_PROLINE--TRNA LIGASE"/>
    <property type="match status" value="1"/>
</dbReference>
<dbReference type="EMBL" id="DVFI01000144">
    <property type="protein sequence ID" value="HIQ63979.1"/>
    <property type="molecule type" value="Genomic_DNA"/>
</dbReference>
<dbReference type="InterPro" id="IPR045864">
    <property type="entry name" value="aa-tRNA-synth_II/BPL/LPL"/>
</dbReference>
<comment type="function">
    <text evidence="11">Catalyzes the attachment of proline to tRNA(Pro) in a two-step reaction: proline is first activated by ATP to form Pro-AMP and then transferred to the acceptor end of tRNA(Pro).</text>
</comment>
<evidence type="ECO:0000256" key="5">
    <source>
        <dbReference type="ARBA" id="ARBA00022741"/>
    </source>
</evidence>
<dbReference type="CDD" id="cd00778">
    <property type="entry name" value="ProRS_core_arch_euk"/>
    <property type="match status" value="1"/>
</dbReference>
<dbReference type="GO" id="GO:0016740">
    <property type="term" value="F:transferase activity"/>
    <property type="evidence" value="ECO:0007669"/>
    <property type="project" value="UniProtKB-ARBA"/>
</dbReference>
<evidence type="ECO:0000256" key="8">
    <source>
        <dbReference type="ARBA" id="ARBA00023146"/>
    </source>
</evidence>
<dbReference type="GO" id="GO:0005737">
    <property type="term" value="C:cytoplasm"/>
    <property type="evidence" value="ECO:0007669"/>
    <property type="project" value="UniProtKB-SubCell"/>
</dbReference>
<name>A0A9D1CKR5_9FIRM</name>
<keyword evidence="7 11" id="KW-0648">Protein biosynthesis</keyword>
<dbReference type="Pfam" id="PF00587">
    <property type="entry name" value="tRNA-synt_2b"/>
    <property type="match status" value="1"/>
</dbReference>
<evidence type="ECO:0000256" key="1">
    <source>
        <dbReference type="ARBA" id="ARBA00004496"/>
    </source>
</evidence>
<evidence type="ECO:0000313" key="13">
    <source>
        <dbReference type="EMBL" id="HIQ63979.1"/>
    </source>
</evidence>
<organism evidence="13 14">
    <name type="scientific">Candidatus Avichristensenella intestinipullorum</name>
    <dbReference type="NCBI Taxonomy" id="2840693"/>
    <lineage>
        <taxon>Bacteria</taxon>
        <taxon>Bacillati</taxon>
        <taxon>Bacillota</taxon>
        <taxon>Clostridia</taxon>
        <taxon>Candidatus Avichristensenella</taxon>
    </lineage>
</organism>
<evidence type="ECO:0000256" key="6">
    <source>
        <dbReference type="ARBA" id="ARBA00022840"/>
    </source>
</evidence>
<comment type="catalytic activity">
    <reaction evidence="9 11">
        <text>tRNA(Pro) + L-proline + ATP = L-prolyl-tRNA(Pro) + AMP + diphosphate</text>
        <dbReference type="Rhea" id="RHEA:14305"/>
        <dbReference type="Rhea" id="RHEA-COMP:9700"/>
        <dbReference type="Rhea" id="RHEA-COMP:9702"/>
        <dbReference type="ChEBI" id="CHEBI:30616"/>
        <dbReference type="ChEBI" id="CHEBI:33019"/>
        <dbReference type="ChEBI" id="CHEBI:60039"/>
        <dbReference type="ChEBI" id="CHEBI:78442"/>
        <dbReference type="ChEBI" id="CHEBI:78532"/>
        <dbReference type="ChEBI" id="CHEBI:456215"/>
        <dbReference type="EC" id="6.1.1.15"/>
    </reaction>
</comment>
<dbReference type="PROSITE" id="PS50862">
    <property type="entry name" value="AA_TRNA_LIGASE_II"/>
    <property type="match status" value="1"/>
</dbReference>
<dbReference type="HAMAP" id="MF_01571">
    <property type="entry name" value="Pro_tRNA_synth_type3"/>
    <property type="match status" value="1"/>
</dbReference>
<evidence type="ECO:0000256" key="3">
    <source>
        <dbReference type="ARBA" id="ARBA00022490"/>
    </source>
</evidence>
<dbReference type="GO" id="GO:0140096">
    <property type="term" value="F:catalytic activity, acting on a protein"/>
    <property type="evidence" value="ECO:0007669"/>
    <property type="project" value="UniProtKB-ARBA"/>
</dbReference>
<dbReference type="InterPro" id="IPR004154">
    <property type="entry name" value="Anticodon-bd"/>
</dbReference>
<dbReference type="Gene3D" id="3.30.110.30">
    <property type="entry name" value="C-terminal domain of ProRS"/>
    <property type="match status" value="1"/>
</dbReference>
<dbReference type="InterPro" id="IPR004499">
    <property type="entry name" value="Pro-tRNA-ligase_IIa_arc-type"/>
</dbReference>
<dbReference type="FunFam" id="3.40.50.800:FF:000005">
    <property type="entry name" value="bifunctional glutamate/proline--tRNA ligase"/>
    <property type="match status" value="1"/>
</dbReference>
<dbReference type="EC" id="6.1.1.15" evidence="11"/>
<comment type="subunit">
    <text evidence="2 11">Homodimer.</text>
</comment>
<evidence type="ECO:0000313" key="14">
    <source>
        <dbReference type="Proteomes" id="UP000886819"/>
    </source>
</evidence>
<evidence type="ECO:0000256" key="11">
    <source>
        <dbReference type="HAMAP-Rule" id="MF_01571"/>
    </source>
</evidence>
<keyword evidence="4 11" id="KW-0436">Ligase</keyword>
<dbReference type="SUPFAM" id="SSF52954">
    <property type="entry name" value="Class II aaRS ABD-related"/>
    <property type="match status" value="1"/>
</dbReference>
<comment type="subcellular location">
    <subcellularLocation>
        <location evidence="1 11">Cytoplasm</location>
    </subcellularLocation>
</comment>
<dbReference type="NCBIfam" id="TIGR00408">
    <property type="entry name" value="proS_fam_I"/>
    <property type="match status" value="1"/>
</dbReference>
<dbReference type="AlphaFoldDB" id="A0A9D1CKR5"/>
<dbReference type="PRINTS" id="PR01046">
    <property type="entry name" value="TRNASYNTHPRO"/>
</dbReference>
<dbReference type="InterPro" id="IPR036621">
    <property type="entry name" value="Anticodon-bd_dom_sf"/>
</dbReference>
<dbReference type="Pfam" id="PF03129">
    <property type="entry name" value="HGTP_anticodon"/>
    <property type="match status" value="1"/>
</dbReference>
<dbReference type="InterPro" id="IPR016061">
    <property type="entry name" value="Pro-tRNA_ligase_II_C"/>
</dbReference>
<dbReference type="SUPFAM" id="SSF64586">
    <property type="entry name" value="C-terminal domain of ProRS"/>
    <property type="match status" value="1"/>
</dbReference>
<comment type="domain">
    <text evidence="11">Consists of three domains: the N-terminal catalytic domain, the anticodon-binding domain and the C-terminal extension.</text>
</comment>
<keyword evidence="5 11" id="KW-0547">Nucleotide-binding</keyword>
<proteinExistence type="inferred from homology"/>
<dbReference type="GO" id="GO:0006433">
    <property type="term" value="P:prolyl-tRNA aminoacylation"/>
    <property type="evidence" value="ECO:0007669"/>
    <property type="project" value="UniProtKB-UniRule"/>
</dbReference>
<comment type="caution">
    <text evidence="13">The sequence shown here is derived from an EMBL/GenBank/DDBJ whole genome shotgun (WGS) entry which is preliminary data.</text>
</comment>
<dbReference type="FunFam" id="3.30.930.10:FF:000023">
    <property type="entry name" value="Proline--tRNA ligase"/>
    <property type="match status" value="1"/>
</dbReference>
<dbReference type="Gene3D" id="3.40.50.800">
    <property type="entry name" value="Anticodon-binding domain"/>
    <property type="match status" value="1"/>
</dbReference>
<dbReference type="SMART" id="SM00946">
    <property type="entry name" value="ProRS-C_1"/>
    <property type="match status" value="1"/>
</dbReference>
<dbReference type="InterPro" id="IPR006195">
    <property type="entry name" value="aa-tRNA-synth_II"/>
</dbReference>
<evidence type="ECO:0000256" key="7">
    <source>
        <dbReference type="ARBA" id="ARBA00022917"/>
    </source>
</evidence>
<dbReference type="InterPro" id="IPR002316">
    <property type="entry name" value="Pro-tRNA-ligase_IIa"/>
</dbReference>
<keyword evidence="8 11" id="KW-0030">Aminoacyl-tRNA synthetase</keyword>
<evidence type="ECO:0000256" key="2">
    <source>
        <dbReference type="ARBA" id="ARBA00011738"/>
    </source>
</evidence>
<gene>
    <name evidence="11" type="primary">proS</name>
    <name evidence="13" type="ORF">IAA66_10445</name>
</gene>
<dbReference type="Gene3D" id="3.30.930.10">
    <property type="entry name" value="Bira Bifunctional Protein, Domain 2"/>
    <property type="match status" value="1"/>
</dbReference>
<evidence type="ECO:0000256" key="10">
    <source>
        <dbReference type="ARBA" id="ARBA00060806"/>
    </source>
</evidence>
<evidence type="ECO:0000259" key="12">
    <source>
        <dbReference type="PROSITE" id="PS50862"/>
    </source>
</evidence>
<reference evidence="13" key="2">
    <citation type="journal article" date="2021" name="PeerJ">
        <title>Extensive microbial diversity within the chicken gut microbiome revealed by metagenomics and culture.</title>
        <authorList>
            <person name="Gilroy R."/>
            <person name="Ravi A."/>
            <person name="Getino M."/>
            <person name="Pursley I."/>
            <person name="Horton D.L."/>
            <person name="Alikhan N.F."/>
            <person name="Baker D."/>
            <person name="Gharbi K."/>
            <person name="Hall N."/>
            <person name="Watson M."/>
            <person name="Adriaenssens E.M."/>
            <person name="Foster-Nyarko E."/>
            <person name="Jarju S."/>
            <person name="Secka A."/>
            <person name="Antonio M."/>
            <person name="Oren A."/>
            <person name="Chaudhuri R.R."/>
            <person name="La Ragione R."/>
            <person name="Hildebrand F."/>
            <person name="Pallen M.J."/>
        </authorList>
    </citation>
    <scope>NUCLEOTIDE SEQUENCE</scope>
    <source>
        <strain evidence="13">ChiHile30-977</strain>
    </source>
</reference>
<dbReference type="GO" id="GO:0017101">
    <property type="term" value="C:aminoacyl-tRNA synthetase multienzyme complex"/>
    <property type="evidence" value="ECO:0007669"/>
    <property type="project" value="TreeGrafter"/>
</dbReference>
<sequence length="480" mass="54179">MARKKEQEFVQHITPRSEDFSQWYTDVILQSGLVDYAPVRGCMVMKPYGYAIWERIQQEMDARFKATGHENVYMPMLIPESLLLKEAEHVEGFAPEVAWVTQGGMETLQERLAVRPTSETIFCTMYAKWVQSWRDLPMKYNQWCSVMRWEKSTRPFLRTSEFLWQEGHTIHATPEEAQKETLDMLEVYREVAETVLALPVYVGQKSDREKFAGARATYSMEAMMQDGKALQAGTTHNFGTNFAEAFGIQYLSREGKLEYVHETSWGVSTRLIGAIIMTHGDERGLRLPPNLAPIQAVVLPIAAHKEGVTEGAARVAEALKAAGVRVKLDERDTVSAGWKFNEWELKGVPLRVEVGPRDLEAGQVTVARRDTFEKIALPLDGLAQSVPALLAQIQQTMFDQARAFRDAHTRVVHTYEELAEAVQDGFALGMWCGDEACEEKIKAELNATSRNMPFDQTPCGDTCAICGKKAGRLMYFAKAY</sequence>
<evidence type="ECO:0000256" key="4">
    <source>
        <dbReference type="ARBA" id="ARBA00022598"/>
    </source>
</evidence>
<dbReference type="SUPFAM" id="SSF55681">
    <property type="entry name" value="Class II aaRS and biotin synthetases"/>
    <property type="match status" value="1"/>
</dbReference>
<reference evidence="13" key="1">
    <citation type="submission" date="2020-10" db="EMBL/GenBank/DDBJ databases">
        <authorList>
            <person name="Gilroy R."/>
        </authorList>
    </citation>
    <scope>NUCLEOTIDE SEQUENCE</scope>
    <source>
        <strain evidence="13">ChiHile30-977</strain>
    </source>
</reference>
<comment type="similarity">
    <text evidence="10 11">Belongs to the class-II aminoacyl-tRNA synthetase family. ProS type 3 subfamily.</text>
</comment>